<accession>A0ABP0IAB6</accession>
<protein>
    <submittedName>
        <fullName evidence="1">ATP-dependent lipid A-core flippase (Lipid A export ATP-binding/permease protein MsbA)</fullName>
    </submittedName>
</protein>
<reference evidence="1 2" key="1">
    <citation type="submission" date="2024-02" db="EMBL/GenBank/DDBJ databases">
        <authorList>
            <person name="Chen Y."/>
            <person name="Shah S."/>
            <person name="Dougan E. K."/>
            <person name="Thang M."/>
            <person name="Chan C."/>
        </authorList>
    </citation>
    <scope>NUCLEOTIDE SEQUENCE [LARGE SCALE GENOMIC DNA]</scope>
</reference>
<dbReference type="InterPro" id="IPR003593">
    <property type="entry name" value="AAA+_ATPase"/>
</dbReference>
<dbReference type="GO" id="GO:0005524">
    <property type="term" value="F:ATP binding"/>
    <property type="evidence" value="ECO:0007669"/>
    <property type="project" value="UniProtKB-KW"/>
</dbReference>
<organism evidence="1 2">
    <name type="scientific">Durusdinium trenchii</name>
    <dbReference type="NCBI Taxonomy" id="1381693"/>
    <lineage>
        <taxon>Eukaryota</taxon>
        <taxon>Sar</taxon>
        <taxon>Alveolata</taxon>
        <taxon>Dinophyceae</taxon>
        <taxon>Suessiales</taxon>
        <taxon>Symbiodiniaceae</taxon>
        <taxon>Durusdinium</taxon>
    </lineage>
</organism>
<dbReference type="PANTHER" id="PTHR24221:SF654">
    <property type="entry name" value="ATP-BINDING CASSETTE SUB-FAMILY B MEMBER 6"/>
    <property type="match status" value="1"/>
</dbReference>
<dbReference type="Gene3D" id="3.40.50.300">
    <property type="entry name" value="P-loop containing nucleotide triphosphate hydrolases"/>
    <property type="match status" value="1"/>
</dbReference>
<dbReference type="CDD" id="cd03228">
    <property type="entry name" value="ABCC_MRP_Like"/>
    <property type="match status" value="1"/>
</dbReference>
<dbReference type="Proteomes" id="UP001642464">
    <property type="component" value="Unassembled WGS sequence"/>
</dbReference>
<dbReference type="InterPro" id="IPR039421">
    <property type="entry name" value="Type_1_exporter"/>
</dbReference>
<dbReference type="PROSITE" id="PS50893">
    <property type="entry name" value="ABC_TRANSPORTER_2"/>
    <property type="match status" value="1"/>
</dbReference>
<dbReference type="EMBL" id="CAXAMM010003291">
    <property type="protein sequence ID" value="CAK8999248.1"/>
    <property type="molecule type" value="Genomic_DNA"/>
</dbReference>
<dbReference type="Pfam" id="PF00005">
    <property type="entry name" value="ABC_tran"/>
    <property type="match status" value="1"/>
</dbReference>
<evidence type="ECO:0000313" key="1">
    <source>
        <dbReference type="EMBL" id="CAK8999248.1"/>
    </source>
</evidence>
<dbReference type="InterPro" id="IPR027417">
    <property type="entry name" value="P-loop_NTPase"/>
</dbReference>
<dbReference type="InterPro" id="IPR017871">
    <property type="entry name" value="ABC_transporter-like_CS"/>
</dbReference>
<name>A0ABP0IAB6_9DINO</name>
<keyword evidence="1" id="KW-0067">ATP-binding</keyword>
<dbReference type="SUPFAM" id="SSF52540">
    <property type="entry name" value="P-loop containing nucleoside triphosphate hydrolases"/>
    <property type="match status" value="1"/>
</dbReference>
<evidence type="ECO:0000313" key="2">
    <source>
        <dbReference type="Proteomes" id="UP001642464"/>
    </source>
</evidence>
<sequence>MSSKTFKTVNQLTKSSELSEMSPNPVCTRHQCRVVVKNLTVQKNDAFLLQNVSFEALHGQLIAIVGKSGSGKSTLLRALAGEVEHSGDISGIGEVALMRQNVPLLPDTLRENITMHRNFSETIITNFLKQVEGSDLLSRLNDIVVNDNVSGGERQRIGLARATIGQPQVLLLDEPTRALDVETEMNIFEHLMRLARKQNTIILIVSHRVTLCEQADQVVVIDDGKLVQQGRHKELKSDKHGTYYNLLQGARFAML</sequence>
<dbReference type="PROSITE" id="PS00211">
    <property type="entry name" value="ABC_TRANSPORTER_1"/>
    <property type="match status" value="1"/>
</dbReference>
<keyword evidence="1" id="KW-0547">Nucleotide-binding</keyword>
<keyword evidence="2" id="KW-1185">Reference proteome</keyword>
<comment type="caution">
    <text evidence="1">The sequence shown here is derived from an EMBL/GenBank/DDBJ whole genome shotgun (WGS) entry which is preliminary data.</text>
</comment>
<dbReference type="InterPro" id="IPR003439">
    <property type="entry name" value="ABC_transporter-like_ATP-bd"/>
</dbReference>
<gene>
    <name evidence="1" type="ORF">SCF082_LOCUS5978</name>
</gene>
<dbReference type="PANTHER" id="PTHR24221">
    <property type="entry name" value="ATP-BINDING CASSETTE SUB-FAMILY B"/>
    <property type="match status" value="1"/>
</dbReference>
<dbReference type="SMART" id="SM00382">
    <property type="entry name" value="AAA"/>
    <property type="match status" value="1"/>
</dbReference>
<proteinExistence type="predicted"/>